<dbReference type="GO" id="GO:0051701">
    <property type="term" value="P:biological process involved in interaction with host"/>
    <property type="evidence" value="ECO:0007669"/>
    <property type="project" value="TreeGrafter"/>
</dbReference>
<evidence type="ECO:0000259" key="2">
    <source>
        <dbReference type="Pfam" id="PF11887"/>
    </source>
</evidence>
<feature type="domain" description="Mammalian cell entry C-terminal" evidence="2">
    <location>
        <begin position="129"/>
        <end position="228"/>
    </location>
</feature>
<dbReference type="Pfam" id="PF02470">
    <property type="entry name" value="MlaD"/>
    <property type="match status" value="1"/>
</dbReference>
<dbReference type="EMBL" id="PUIO01000030">
    <property type="protein sequence ID" value="PQP22556.1"/>
    <property type="molecule type" value="Genomic_DNA"/>
</dbReference>
<dbReference type="InterPro" id="IPR052336">
    <property type="entry name" value="MlaD_Phospholipid_Transporter"/>
</dbReference>
<dbReference type="PANTHER" id="PTHR33371">
    <property type="entry name" value="INTERMEMBRANE PHOSPHOLIPID TRANSPORT SYSTEM BINDING PROTEIN MLAD-RELATED"/>
    <property type="match status" value="1"/>
</dbReference>
<dbReference type="InterPro" id="IPR005693">
    <property type="entry name" value="Mce"/>
</dbReference>
<dbReference type="AlphaFoldDB" id="A0A2S8J674"/>
<dbReference type="Proteomes" id="UP000239290">
    <property type="component" value="Unassembled WGS sequence"/>
</dbReference>
<gene>
    <name evidence="3" type="ORF">C5613_23100</name>
</gene>
<feature type="domain" description="Mce/MlaD" evidence="1">
    <location>
        <begin position="40"/>
        <end position="117"/>
    </location>
</feature>
<evidence type="ECO:0000313" key="4">
    <source>
        <dbReference type="Proteomes" id="UP000239290"/>
    </source>
</evidence>
<proteinExistence type="predicted"/>
<evidence type="ECO:0000313" key="3">
    <source>
        <dbReference type="EMBL" id="PQP22556.1"/>
    </source>
</evidence>
<protein>
    <submittedName>
        <fullName evidence="3">MCE family protein</fullName>
    </submittedName>
</protein>
<dbReference type="InterPro" id="IPR003399">
    <property type="entry name" value="Mce/MlaD"/>
</dbReference>
<name>A0A2S8J674_RHOOP</name>
<dbReference type="InterPro" id="IPR024516">
    <property type="entry name" value="Mce_C"/>
</dbReference>
<dbReference type="PANTHER" id="PTHR33371:SF17">
    <property type="entry name" value="MCE-FAMILY PROTEIN MCE1B"/>
    <property type="match status" value="1"/>
</dbReference>
<sequence length="337" mass="36055">MKPHMKLGLTALKLGVVAVVAALLFVIVVNAMKSPVEGDTRSYTAQFTDVSGLHENGDVRTRGVQIGKVTSVELTSQDGHTLAQVAFTLKEPYELTNTTELAVKYQNLTGARYVELTVPENPGTPVGHLTTANTKPSFDITQLFNGLQPVLTTMSTAEINDFTENAIALLQGDGGGLAPMLESADKLAAMARDRQQVLSTLTANMARIADTMGSRSPQVMDFLDSLNYSIEDAMTVLDKFQKTAVFGPQFMRPLFRLIEQLGLTHDMDVDQMLTNAFESLPAAADALRLLPASIAGLQLPQVSATSANVSCTNGVATLPTTVQVLLNGSEVVVCNAR</sequence>
<evidence type="ECO:0000259" key="1">
    <source>
        <dbReference type="Pfam" id="PF02470"/>
    </source>
</evidence>
<reference evidence="4" key="1">
    <citation type="submission" date="2018-02" db="EMBL/GenBank/DDBJ databases">
        <title>Draft genome sequencing of Rhodococcus opacus KU647198.</title>
        <authorList>
            <person name="Zheng B.-X."/>
        </authorList>
    </citation>
    <scope>NUCLEOTIDE SEQUENCE [LARGE SCALE GENOMIC DNA]</scope>
    <source>
        <strain evidence="4">04-OD7</strain>
    </source>
</reference>
<dbReference type="NCBIfam" id="TIGR00996">
    <property type="entry name" value="Mtu_fam_mce"/>
    <property type="match status" value="1"/>
</dbReference>
<accession>A0A2S8J674</accession>
<comment type="caution">
    <text evidence="3">The sequence shown here is derived from an EMBL/GenBank/DDBJ whole genome shotgun (WGS) entry which is preliminary data.</text>
</comment>
<organism evidence="3 4">
    <name type="scientific">Rhodococcus opacus</name>
    <name type="common">Nocardia opaca</name>
    <dbReference type="NCBI Taxonomy" id="37919"/>
    <lineage>
        <taxon>Bacteria</taxon>
        <taxon>Bacillati</taxon>
        <taxon>Actinomycetota</taxon>
        <taxon>Actinomycetes</taxon>
        <taxon>Mycobacteriales</taxon>
        <taxon>Nocardiaceae</taxon>
        <taxon>Rhodococcus</taxon>
    </lineage>
</organism>
<dbReference type="GO" id="GO:0005576">
    <property type="term" value="C:extracellular region"/>
    <property type="evidence" value="ECO:0007669"/>
    <property type="project" value="TreeGrafter"/>
</dbReference>
<dbReference type="Pfam" id="PF11887">
    <property type="entry name" value="Mce4_CUP1"/>
    <property type="match status" value="1"/>
</dbReference>